<dbReference type="RefSeq" id="WP_161085604.1">
    <property type="nucleotide sequence ID" value="NZ_WWCX01000049.1"/>
</dbReference>
<sequence>MHLTLRKAVAAATSAASIALAGGAHAATDPLHNAVISASYNGDAAGMLGLDHGFNAEPGSNVSGLDPNNPGAEFLSADYLLAFDFAADGSLTIYNNGPIDAGSHSARFDFGATLAAPIAGFRVIDSGATSGTPVLTIIDSHTIAIDLGAVNWNGDFNPLRTAITLQAAPVPEPAAAWMLLAGLAGMGALARRRKPQR</sequence>
<accession>A0A845GTN9</accession>
<feature type="signal peptide" evidence="1">
    <location>
        <begin position="1"/>
        <end position="26"/>
    </location>
</feature>
<evidence type="ECO:0000256" key="1">
    <source>
        <dbReference type="SAM" id="SignalP"/>
    </source>
</evidence>
<gene>
    <name evidence="3" type="ORF">GTP90_22320</name>
</gene>
<dbReference type="EMBL" id="WWCX01000049">
    <property type="protein sequence ID" value="MYM96596.1"/>
    <property type="molecule type" value="Genomic_DNA"/>
</dbReference>
<comment type="caution">
    <text evidence="3">The sequence shown here is derived from an EMBL/GenBank/DDBJ whole genome shotgun (WGS) entry which is preliminary data.</text>
</comment>
<protein>
    <submittedName>
        <fullName evidence="3">VPLPA-CTERM sorting domain-containing protein</fullName>
    </submittedName>
</protein>
<dbReference type="AlphaFoldDB" id="A0A845GTN9"/>
<feature type="chain" id="PRO_5032674504" evidence="1">
    <location>
        <begin position="27"/>
        <end position="197"/>
    </location>
</feature>
<proteinExistence type="predicted"/>
<dbReference type="NCBIfam" id="TIGR03370">
    <property type="entry name" value="VPLPA-CTERM"/>
    <property type="match status" value="1"/>
</dbReference>
<organism evidence="3 4">
    <name type="scientific">Duganella vulcania</name>
    <dbReference type="NCBI Taxonomy" id="2692166"/>
    <lineage>
        <taxon>Bacteria</taxon>
        <taxon>Pseudomonadati</taxon>
        <taxon>Pseudomonadota</taxon>
        <taxon>Betaproteobacteria</taxon>
        <taxon>Burkholderiales</taxon>
        <taxon>Oxalobacteraceae</taxon>
        <taxon>Telluria group</taxon>
        <taxon>Duganella</taxon>
    </lineage>
</organism>
<evidence type="ECO:0000259" key="2">
    <source>
        <dbReference type="Pfam" id="PF07589"/>
    </source>
</evidence>
<name>A0A845GTN9_9BURK</name>
<evidence type="ECO:0000313" key="4">
    <source>
        <dbReference type="Proteomes" id="UP000447355"/>
    </source>
</evidence>
<dbReference type="NCBIfam" id="TIGR02595">
    <property type="entry name" value="PEP_CTERM"/>
    <property type="match status" value="1"/>
</dbReference>
<dbReference type="InterPro" id="IPR013424">
    <property type="entry name" value="Ice-binding_C"/>
</dbReference>
<dbReference type="InterPro" id="IPR022472">
    <property type="entry name" value="VPLPA-CTERM"/>
</dbReference>
<feature type="domain" description="Ice-binding protein C-terminal" evidence="2">
    <location>
        <begin position="169"/>
        <end position="194"/>
    </location>
</feature>
<reference evidence="3" key="1">
    <citation type="submission" date="2019-12" db="EMBL/GenBank/DDBJ databases">
        <title>Novel species isolated from a subtropical stream in China.</title>
        <authorList>
            <person name="Lu H."/>
        </authorList>
    </citation>
    <scope>NUCLEOTIDE SEQUENCE [LARGE SCALE GENOMIC DNA]</scope>
    <source>
        <strain evidence="3">FT81W</strain>
    </source>
</reference>
<keyword evidence="1" id="KW-0732">Signal</keyword>
<dbReference type="Proteomes" id="UP000447355">
    <property type="component" value="Unassembled WGS sequence"/>
</dbReference>
<dbReference type="Pfam" id="PF07589">
    <property type="entry name" value="PEP-CTERM"/>
    <property type="match status" value="1"/>
</dbReference>
<evidence type="ECO:0000313" key="3">
    <source>
        <dbReference type="EMBL" id="MYM96596.1"/>
    </source>
</evidence>